<gene>
    <name evidence="2" type="ORF">GZ78_26555</name>
</gene>
<protein>
    <submittedName>
        <fullName evidence="2">Uncharacterized protein</fullName>
    </submittedName>
</protein>
<keyword evidence="1" id="KW-0812">Transmembrane</keyword>
<name>A0A081N3U3_9GAMM</name>
<dbReference type="STRING" id="1137799.GZ78_26555"/>
<evidence type="ECO:0000256" key="1">
    <source>
        <dbReference type="SAM" id="Phobius"/>
    </source>
</evidence>
<proteinExistence type="predicted"/>
<evidence type="ECO:0000313" key="2">
    <source>
        <dbReference type="EMBL" id="KEQ13116.1"/>
    </source>
</evidence>
<accession>A0A081N3U3</accession>
<keyword evidence="1" id="KW-0472">Membrane</keyword>
<comment type="caution">
    <text evidence="2">The sequence shown here is derived from an EMBL/GenBank/DDBJ whole genome shotgun (WGS) entry which is preliminary data.</text>
</comment>
<organism evidence="2 3">
    <name type="scientific">Endozoicomonas numazuensis</name>
    <dbReference type="NCBI Taxonomy" id="1137799"/>
    <lineage>
        <taxon>Bacteria</taxon>
        <taxon>Pseudomonadati</taxon>
        <taxon>Pseudomonadota</taxon>
        <taxon>Gammaproteobacteria</taxon>
        <taxon>Oceanospirillales</taxon>
        <taxon>Endozoicomonadaceae</taxon>
        <taxon>Endozoicomonas</taxon>
    </lineage>
</organism>
<dbReference type="GO" id="GO:0007267">
    <property type="term" value="P:cell-cell signaling"/>
    <property type="evidence" value="ECO:0007669"/>
    <property type="project" value="TreeGrafter"/>
</dbReference>
<dbReference type="AlphaFoldDB" id="A0A081N3U3"/>
<keyword evidence="3" id="KW-1185">Reference proteome</keyword>
<evidence type="ECO:0000313" key="3">
    <source>
        <dbReference type="Proteomes" id="UP000028073"/>
    </source>
</evidence>
<reference evidence="2 3" key="1">
    <citation type="submission" date="2014-06" db="EMBL/GenBank/DDBJ databases">
        <title>Whole Genome Sequences of Three Symbiotic Endozoicomonas Bacteria.</title>
        <authorList>
            <person name="Neave M.J."/>
            <person name="Apprill A."/>
            <person name="Voolstra C.R."/>
        </authorList>
    </citation>
    <scope>NUCLEOTIDE SEQUENCE [LARGE SCALE GENOMIC DNA]</scope>
    <source>
        <strain evidence="2 3">DSM 25634</strain>
    </source>
</reference>
<dbReference type="InterPro" id="IPR024868">
    <property type="entry name" value="FJX1/FJ"/>
</dbReference>
<keyword evidence="1" id="KW-1133">Transmembrane helix</keyword>
<sequence length="370" mass="43152">MIQTGSGIFATRKIFSSYSPEPLFVTCPLKRHLSWKVISKALVFLILILLTSLSQASLPYYLLRATMSPDHLQTHIELKNFLSSRYIYLHEGICGRSKNHLLASSESGQMACIKRYPKLKQEIRGELYSYHFSQWLGHYNVPAIVLTRLSYTDEFWSPWKSKLIELGWHDGDYLVVSHYYQQLSDVTLPDILRTNKTLNLTTKGHYTKTEITQWSNLIVQDYLSGDTDRLVNTLVNLEHNKHMYSYPIHNLGQTKDLGLIAYDHDYAFGVGYDFALSKRYQTLNQKYQRYQVHFLNRLCLFSSATQQKLETLSSYEDPAQILEDYIQRVDLDSFLLVKPLTKEHRTLFKHRIRHALKHLHECQATPSINP</sequence>
<dbReference type="Proteomes" id="UP000028073">
    <property type="component" value="Unassembled WGS sequence"/>
</dbReference>
<dbReference type="EMBL" id="JOKH01000009">
    <property type="protein sequence ID" value="KEQ13116.1"/>
    <property type="molecule type" value="Genomic_DNA"/>
</dbReference>
<dbReference type="GO" id="GO:0005615">
    <property type="term" value="C:extracellular space"/>
    <property type="evidence" value="ECO:0007669"/>
    <property type="project" value="TreeGrafter"/>
</dbReference>
<dbReference type="PANTHER" id="PTHR13147">
    <property type="entry name" value="FOUR-JOINTED BOX PROTEIN 1"/>
    <property type="match status" value="1"/>
</dbReference>
<dbReference type="PANTHER" id="PTHR13147:SF5">
    <property type="entry name" value="FOUR-JOINTED BOX PROTEIN 1"/>
    <property type="match status" value="1"/>
</dbReference>
<dbReference type="PRINTS" id="PR02072">
    <property type="entry name" value="4JOINTEDBOX1"/>
</dbReference>
<feature type="transmembrane region" description="Helical" evidence="1">
    <location>
        <begin position="41"/>
        <end position="63"/>
    </location>
</feature>